<sequence>MRIREKNDAQTQTIQVKLSCETARQRHCEIEVILENTTVCSTSAGGRGIVLYSNYDVFMEIALYGGGRTLVPPPPPLQTAAVHKCVITDKRVTRI</sequence>
<comment type="caution">
    <text evidence="1">The sequence shown here is derived from an EMBL/GenBank/DDBJ whole genome shotgun (WGS) entry which is preliminary data.</text>
</comment>
<organism evidence="1 2">
    <name type="scientific">Macrosiphum euphorbiae</name>
    <name type="common">potato aphid</name>
    <dbReference type="NCBI Taxonomy" id="13131"/>
    <lineage>
        <taxon>Eukaryota</taxon>
        <taxon>Metazoa</taxon>
        <taxon>Ecdysozoa</taxon>
        <taxon>Arthropoda</taxon>
        <taxon>Hexapoda</taxon>
        <taxon>Insecta</taxon>
        <taxon>Pterygota</taxon>
        <taxon>Neoptera</taxon>
        <taxon>Paraneoptera</taxon>
        <taxon>Hemiptera</taxon>
        <taxon>Sternorrhyncha</taxon>
        <taxon>Aphidomorpha</taxon>
        <taxon>Aphidoidea</taxon>
        <taxon>Aphididae</taxon>
        <taxon>Macrosiphini</taxon>
        <taxon>Macrosiphum</taxon>
    </lineage>
</organism>
<evidence type="ECO:0000313" key="1">
    <source>
        <dbReference type="EMBL" id="CAI6363782.1"/>
    </source>
</evidence>
<accession>A0AAV0X7H8</accession>
<reference evidence="1 2" key="1">
    <citation type="submission" date="2023-01" db="EMBL/GenBank/DDBJ databases">
        <authorList>
            <person name="Whitehead M."/>
        </authorList>
    </citation>
    <scope>NUCLEOTIDE SEQUENCE [LARGE SCALE GENOMIC DNA]</scope>
</reference>
<evidence type="ECO:0000313" key="2">
    <source>
        <dbReference type="Proteomes" id="UP001160148"/>
    </source>
</evidence>
<dbReference type="AlphaFoldDB" id="A0AAV0X7H8"/>
<keyword evidence="2" id="KW-1185">Reference proteome</keyword>
<proteinExistence type="predicted"/>
<gene>
    <name evidence="1" type="ORF">MEUPH1_LOCUS18681</name>
</gene>
<dbReference type="EMBL" id="CARXXK010000003">
    <property type="protein sequence ID" value="CAI6363782.1"/>
    <property type="molecule type" value="Genomic_DNA"/>
</dbReference>
<name>A0AAV0X7H8_9HEMI</name>
<protein>
    <submittedName>
        <fullName evidence="1">Uncharacterized protein</fullName>
    </submittedName>
</protein>
<dbReference type="Proteomes" id="UP001160148">
    <property type="component" value="Unassembled WGS sequence"/>
</dbReference>